<dbReference type="Proteomes" id="UP000595053">
    <property type="component" value="Chromosome"/>
</dbReference>
<feature type="domain" description="Nucleotide modification associated" evidence="1">
    <location>
        <begin position="5"/>
        <end position="96"/>
    </location>
</feature>
<dbReference type="Pfam" id="PF18756">
    <property type="entry name" value="Nmad4"/>
    <property type="match status" value="1"/>
</dbReference>
<dbReference type="EMBL" id="CP063213">
    <property type="protein sequence ID" value="QOR45823.1"/>
    <property type="molecule type" value="Genomic_DNA"/>
</dbReference>
<accession>A0A8A5U5J4</accession>
<name>A0A7M1R1A9_9ACTO</name>
<reference evidence="4 5" key="1">
    <citation type="submission" date="2020-10" db="EMBL/GenBank/DDBJ databases">
        <title>Trueperella pecoris sp. nov. isolated from bovine and porcine specimens.</title>
        <authorList>
            <person name="Schoenecker L."/>
            <person name="Schnydrig P."/>
            <person name="Brodard I."/>
            <person name="Thomann A."/>
            <person name="Hemphill A."/>
            <person name="Rodriguez-Campos S."/>
            <person name="Perreten V."/>
            <person name="Jores J."/>
            <person name="Kittl S."/>
        </authorList>
    </citation>
    <scope>NUCLEOTIDE SEQUENCE [LARGE SCALE GENOMIC DNA]</scope>
    <source>
        <strain evidence="2 5">15A0121</strain>
        <strain evidence="3 4">19OD0592</strain>
    </source>
</reference>
<keyword evidence="5" id="KW-1185">Reference proteome</keyword>
<dbReference type="InterPro" id="IPR040613">
    <property type="entry name" value="Nmad4"/>
</dbReference>
<proteinExistence type="predicted"/>
<evidence type="ECO:0000259" key="1">
    <source>
        <dbReference type="Pfam" id="PF18756"/>
    </source>
</evidence>
<dbReference type="AlphaFoldDB" id="A0A7M1R1A9"/>
<sequence>MESNETMVTMNDLHMNTNSFGALIQYGTYVLATNWVNMGKGKQGNTARLFIALEEPVSGFGPNSRGFNGCALGLVAEADDYFQDAGHAIAWAMNQINN</sequence>
<organism evidence="3 4">
    <name type="scientific">Trueperella pecoris</name>
    <dbReference type="NCBI Taxonomy" id="2733571"/>
    <lineage>
        <taxon>Bacteria</taxon>
        <taxon>Bacillati</taxon>
        <taxon>Actinomycetota</taxon>
        <taxon>Actinomycetes</taxon>
        <taxon>Actinomycetales</taxon>
        <taxon>Actinomycetaceae</taxon>
        <taxon>Trueperella</taxon>
    </lineage>
</organism>
<protein>
    <recommendedName>
        <fullName evidence="1">Nucleotide modification associated domain-containing protein</fullName>
    </recommendedName>
</protein>
<evidence type="ECO:0000313" key="3">
    <source>
        <dbReference type="EMBL" id="QOR47918.1"/>
    </source>
</evidence>
<evidence type="ECO:0000313" key="2">
    <source>
        <dbReference type="EMBL" id="QOR45823.1"/>
    </source>
</evidence>
<evidence type="ECO:0000313" key="4">
    <source>
        <dbReference type="Proteomes" id="UP000594961"/>
    </source>
</evidence>
<dbReference type="Proteomes" id="UP000594961">
    <property type="component" value="Chromosome"/>
</dbReference>
<gene>
    <name evidence="2" type="ORF">INS88_00875</name>
    <name evidence="3" type="ORF">INS90_00980</name>
</gene>
<dbReference type="EMBL" id="CP063212">
    <property type="protein sequence ID" value="QOR47918.1"/>
    <property type="molecule type" value="Genomic_DNA"/>
</dbReference>
<dbReference type="RefSeq" id="WP_197551290.1">
    <property type="nucleotide sequence ID" value="NZ_CP063212.1"/>
</dbReference>
<accession>A0A7M1R1A9</accession>
<evidence type="ECO:0000313" key="5">
    <source>
        <dbReference type="Proteomes" id="UP000595053"/>
    </source>
</evidence>